<dbReference type="Proteomes" id="UP001597073">
    <property type="component" value="Unassembled WGS sequence"/>
</dbReference>
<evidence type="ECO:0000256" key="2">
    <source>
        <dbReference type="ARBA" id="ARBA00012438"/>
    </source>
</evidence>
<accession>A0ABW2ZBF2</accession>
<evidence type="ECO:0000256" key="5">
    <source>
        <dbReference type="ARBA" id="ARBA00022777"/>
    </source>
</evidence>
<dbReference type="CDD" id="cd00075">
    <property type="entry name" value="HATPase"/>
    <property type="match status" value="1"/>
</dbReference>
<evidence type="ECO:0000259" key="8">
    <source>
        <dbReference type="PROSITE" id="PS50113"/>
    </source>
</evidence>
<comment type="catalytic activity">
    <reaction evidence="1">
        <text>ATP + protein L-histidine = ADP + protein N-phospho-L-histidine.</text>
        <dbReference type="EC" id="2.7.13.3"/>
    </reaction>
</comment>
<feature type="domain" description="Histidine kinase" evidence="6">
    <location>
        <begin position="407"/>
        <end position="619"/>
    </location>
</feature>
<reference evidence="10" key="1">
    <citation type="journal article" date="2019" name="Int. J. Syst. Evol. Microbiol.">
        <title>The Global Catalogue of Microorganisms (GCM) 10K type strain sequencing project: providing services to taxonomists for standard genome sequencing and annotation.</title>
        <authorList>
            <consortium name="The Broad Institute Genomics Platform"/>
            <consortium name="The Broad Institute Genome Sequencing Center for Infectious Disease"/>
            <person name="Wu L."/>
            <person name="Ma J."/>
        </authorList>
    </citation>
    <scope>NUCLEOTIDE SEQUENCE [LARGE SCALE GENOMIC DNA]</scope>
    <source>
        <strain evidence="10">CCUG 60742</strain>
    </source>
</reference>
<keyword evidence="10" id="KW-1185">Reference proteome</keyword>
<name>A0ABW2ZBF2_9SPHI</name>
<evidence type="ECO:0000259" key="6">
    <source>
        <dbReference type="PROSITE" id="PS50109"/>
    </source>
</evidence>
<dbReference type="InterPro" id="IPR013767">
    <property type="entry name" value="PAS_fold"/>
</dbReference>
<evidence type="ECO:0000256" key="3">
    <source>
        <dbReference type="ARBA" id="ARBA00022553"/>
    </source>
</evidence>
<dbReference type="SUPFAM" id="SSF47384">
    <property type="entry name" value="Homodimeric domain of signal transducing histidine kinase"/>
    <property type="match status" value="1"/>
</dbReference>
<dbReference type="EMBL" id="JBHTIA010000002">
    <property type="protein sequence ID" value="MFD0763281.1"/>
    <property type="molecule type" value="Genomic_DNA"/>
</dbReference>
<dbReference type="CDD" id="cd00130">
    <property type="entry name" value="PAS"/>
    <property type="match status" value="3"/>
</dbReference>
<evidence type="ECO:0000259" key="7">
    <source>
        <dbReference type="PROSITE" id="PS50112"/>
    </source>
</evidence>
<keyword evidence="4" id="KW-0808">Transferase</keyword>
<dbReference type="SMART" id="SM00388">
    <property type="entry name" value="HisKA"/>
    <property type="match status" value="1"/>
</dbReference>
<feature type="domain" description="PAC" evidence="8">
    <location>
        <begin position="337"/>
        <end position="389"/>
    </location>
</feature>
<keyword evidence="5" id="KW-0418">Kinase</keyword>
<dbReference type="InterPro" id="IPR035965">
    <property type="entry name" value="PAS-like_dom_sf"/>
</dbReference>
<sequence>MTKLSGNPLITITDQLADEKQAILASIIAELEDAVISSTTKGIITTWNPAAEKMFGYTEAEALGKSISLIIPQNKSAEKNYILGQILLGKKVAHFDTFRIAKDRHQVPVSITVSPIRNNKGMIIGASKIVKDISDRQLANEKQAILAAIVATSDDAIVSKTLQGIITSWNQAAVRTFGYTEEEAIGKHISLIIPPDRLSEEDFIIGQIAKGKKVDHFETVRRHKDGREVHLSVTVSPVVSSSGTIIGASKVARDVTAIKHAAEKQGMLAAIVGSSDDTIVSKTLEGIITSWNQAAEKMFGYTEAEALGQHISLIIPPERLNEEKFIIGEVSKGNKVDHFETVRVAKGGRQVPISLSVSPIIDENGKIIGASKIARDISEHLAVQEEKARLYDEIKELNDKKDEFIGLASHELKTPLTSIQGYLQILNNDMSEERRKDFLNRASRQIKKLNDLVSDLLDISKIQAGKLQFTLATLDLCQVTRDAIELIAYSNQTHRVVLKTELETLPIQGDAQRIEQVILNLLTNAIRYSPGKYEVEVHLSQENGLAKLSVRDQGIGIPADKLEQIFSRFYRVTENKNISGLGLGLYLSQQIVERHHGHIWAESTPGEGSVFYFTLPIKAS</sequence>
<feature type="domain" description="PAS" evidence="7">
    <location>
        <begin position="20"/>
        <end position="90"/>
    </location>
</feature>
<dbReference type="InterPro" id="IPR000014">
    <property type="entry name" value="PAS"/>
</dbReference>
<organism evidence="9 10">
    <name type="scientific">Mucilaginibacter lutimaris</name>
    <dbReference type="NCBI Taxonomy" id="931629"/>
    <lineage>
        <taxon>Bacteria</taxon>
        <taxon>Pseudomonadati</taxon>
        <taxon>Bacteroidota</taxon>
        <taxon>Sphingobacteriia</taxon>
        <taxon>Sphingobacteriales</taxon>
        <taxon>Sphingobacteriaceae</taxon>
        <taxon>Mucilaginibacter</taxon>
    </lineage>
</organism>
<dbReference type="PROSITE" id="PS50109">
    <property type="entry name" value="HIS_KIN"/>
    <property type="match status" value="1"/>
</dbReference>
<evidence type="ECO:0000313" key="9">
    <source>
        <dbReference type="EMBL" id="MFD0763281.1"/>
    </source>
</evidence>
<dbReference type="PRINTS" id="PR00344">
    <property type="entry name" value="BCTRLSENSOR"/>
</dbReference>
<dbReference type="InterPro" id="IPR003661">
    <property type="entry name" value="HisK_dim/P_dom"/>
</dbReference>
<dbReference type="InterPro" id="IPR036890">
    <property type="entry name" value="HATPase_C_sf"/>
</dbReference>
<dbReference type="Pfam" id="PF00989">
    <property type="entry name" value="PAS"/>
    <property type="match status" value="1"/>
</dbReference>
<dbReference type="SMART" id="SM00387">
    <property type="entry name" value="HATPase_c"/>
    <property type="match status" value="1"/>
</dbReference>
<dbReference type="PANTHER" id="PTHR43047:SF72">
    <property type="entry name" value="OSMOSENSING HISTIDINE PROTEIN KINASE SLN1"/>
    <property type="match status" value="1"/>
</dbReference>
<keyword evidence="3" id="KW-0597">Phosphoprotein</keyword>
<dbReference type="InterPro" id="IPR036097">
    <property type="entry name" value="HisK_dim/P_sf"/>
</dbReference>
<dbReference type="InterPro" id="IPR004358">
    <property type="entry name" value="Sig_transdc_His_kin-like_C"/>
</dbReference>
<evidence type="ECO:0000256" key="4">
    <source>
        <dbReference type="ARBA" id="ARBA00022679"/>
    </source>
</evidence>
<dbReference type="InterPro" id="IPR003594">
    <property type="entry name" value="HATPase_dom"/>
</dbReference>
<dbReference type="Gene3D" id="1.10.287.130">
    <property type="match status" value="1"/>
</dbReference>
<dbReference type="InterPro" id="IPR001610">
    <property type="entry name" value="PAC"/>
</dbReference>
<dbReference type="EC" id="2.7.13.3" evidence="2"/>
<feature type="domain" description="PAC" evidence="8">
    <location>
        <begin position="215"/>
        <end position="267"/>
    </location>
</feature>
<dbReference type="Pfam" id="PF02518">
    <property type="entry name" value="HATPase_c"/>
    <property type="match status" value="1"/>
</dbReference>
<dbReference type="PANTHER" id="PTHR43047">
    <property type="entry name" value="TWO-COMPONENT HISTIDINE PROTEIN KINASE"/>
    <property type="match status" value="1"/>
</dbReference>
<feature type="domain" description="PAS" evidence="7">
    <location>
        <begin position="142"/>
        <end position="212"/>
    </location>
</feature>
<dbReference type="SUPFAM" id="SSF55874">
    <property type="entry name" value="ATPase domain of HSP90 chaperone/DNA topoisomerase II/histidine kinase"/>
    <property type="match status" value="1"/>
</dbReference>
<evidence type="ECO:0000256" key="1">
    <source>
        <dbReference type="ARBA" id="ARBA00000085"/>
    </source>
</evidence>
<feature type="domain" description="PAS" evidence="7">
    <location>
        <begin position="264"/>
        <end position="334"/>
    </location>
</feature>
<dbReference type="NCBIfam" id="TIGR00229">
    <property type="entry name" value="sensory_box"/>
    <property type="match status" value="3"/>
</dbReference>
<proteinExistence type="predicted"/>
<dbReference type="SMART" id="SM00091">
    <property type="entry name" value="PAS"/>
    <property type="match status" value="3"/>
</dbReference>
<comment type="caution">
    <text evidence="9">The sequence shown here is derived from an EMBL/GenBank/DDBJ whole genome shotgun (WGS) entry which is preliminary data.</text>
</comment>
<dbReference type="InterPro" id="IPR000700">
    <property type="entry name" value="PAS-assoc_C"/>
</dbReference>
<dbReference type="Pfam" id="PF13426">
    <property type="entry name" value="PAS_9"/>
    <property type="match status" value="2"/>
</dbReference>
<feature type="domain" description="PAC" evidence="8">
    <location>
        <begin position="91"/>
        <end position="145"/>
    </location>
</feature>
<dbReference type="CDD" id="cd00082">
    <property type="entry name" value="HisKA"/>
    <property type="match status" value="1"/>
</dbReference>
<protein>
    <recommendedName>
        <fullName evidence="2">histidine kinase</fullName>
        <ecNumber evidence="2">2.7.13.3</ecNumber>
    </recommendedName>
</protein>
<evidence type="ECO:0000313" key="10">
    <source>
        <dbReference type="Proteomes" id="UP001597073"/>
    </source>
</evidence>
<dbReference type="Pfam" id="PF00512">
    <property type="entry name" value="HisKA"/>
    <property type="match status" value="1"/>
</dbReference>
<gene>
    <name evidence="9" type="ORF">ACFQZI_00350</name>
</gene>
<dbReference type="PROSITE" id="PS50113">
    <property type="entry name" value="PAC"/>
    <property type="match status" value="3"/>
</dbReference>
<dbReference type="Gene3D" id="3.30.450.20">
    <property type="entry name" value="PAS domain"/>
    <property type="match status" value="3"/>
</dbReference>
<dbReference type="SUPFAM" id="SSF55785">
    <property type="entry name" value="PYP-like sensor domain (PAS domain)"/>
    <property type="match status" value="3"/>
</dbReference>
<dbReference type="SMART" id="SM00086">
    <property type="entry name" value="PAC"/>
    <property type="match status" value="3"/>
</dbReference>
<dbReference type="RefSeq" id="WP_377137204.1">
    <property type="nucleotide sequence ID" value="NZ_JBHTIA010000002.1"/>
</dbReference>
<dbReference type="PROSITE" id="PS50112">
    <property type="entry name" value="PAS"/>
    <property type="match status" value="3"/>
</dbReference>
<dbReference type="InterPro" id="IPR005467">
    <property type="entry name" value="His_kinase_dom"/>
</dbReference>
<dbReference type="Gene3D" id="3.30.565.10">
    <property type="entry name" value="Histidine kinase-like ATPase, C-terminal domain"/>
    <property type="match status" value="1"/>
</dbReference>